<evidence type="ECO:0000256" key="12">
    <source>
        <dbReference type="PIRNR" id="PIRNR015601"/>
    </source>
</evidence>
<keyword evidence="7 12" id="KW-0489">Methyltransferase</keyword>
<dbReference type="Proteomes" id="UP000243626">
    <property type="component" value="Chromosome"/>
</dbReference>
<dbReference type="PANTHER" id="PTHR30027:SF3">
    <property type="entry name" value="16S RRNA (URACIL(1498)-N(3))-METHYLTRANSFERASE"/>
    <property type="match status" value="1"/>
</dbReference>
<sequence length="237" mass="27507">MQRYFVDTVLQENEIYTDLNVDTHHIFNVMRMSIGDKIEVVDKNKDVFIVNIIEDTPFKIEVISTLQSVESNIKVSVYTPFLKGDKLDFMLQKSTELGAEHFYFYDADRSVVKLDEKKKQKRKTRFEKIVTEASEQSKRNTIPTIEFLGKLKSIDFTQYDNVFIGYEDVRLQENKKFATALNRTDTHIAIIFGPEGGFTESEVTSHNNFTIVQLGKRILRAETAPLYMLSVIDSFYN</sequence>
<dbReference type="EC" id="2.1.1.193" evidence="3 12"/>
<organism evidence="15 16">
    <name type="scientific">Nosocomiicoccus massiliensis</name>
    <dbReference type="NCBI Taxonomy" id="1232430"/>
    <lineage>
        <taxon>Bacteria</taxon>
        <taxon>Bacillati</taxon>
        <taxon>Bacillota</taxon>
        <taxon>Bacilli</taxon>
        <taxon>Bacillales</taxon>
        <taxon>Staphylococcaceae</taxon>
        <taxon>Nosocomiicoccus</taxon>
    </lineage>
</organism>
<dbReference type="SUPFAM" id="SSF75217">
    <property type="entry name" value="alpha/beta knot"/>
    <property type="match status" value="1"/>
</dbReference>
<dbReference type="InterPro" id="IPR046886">
    <property type="entry name" value="RsmE_MTase_dom"/>
</dbReference>
<dbReference type="CDD" id="cd18084">
    <property type="entry name" value="RsmE-like"/>
    <property type="match status" value="1"/>
</dbReference>
<dbReference type="InterPro" id="IPR029028">
    <property type="entry name" value="Alpha/beta_knot_MTases"/>
</dbReference>
<reference evidence="16" key="1">
    <citation type="submission" date="2017-09" db="EMBL/GenBank/DDBJ databases">
        <title>Bacterial strain isolated from the female urinary microbiota.</title>
        <authorList>
            <person name="Thomas-White K."/>
            <person name="Kumar N."/>
            <person name="Forster S."/>
            <person name="Putonti C."/>
            <person name="Lawley T."/>
            <person name="Wolfe A.J."/>
        </authorList>
    </citation>
    <scope>NUCLEOTIDE SEQUENCE [LARGE SCALE GENOMIC DNA]</scope>
    <source>
        <strain evidence="16">UMB0959</strain>
    </source>
</reference>
<dbReference type="InterPro" id="IPR046887">
    <property type="entry name" value="RsmE_PUA-like"/>
</dbReference>
<dbReference type="RefSeq" id="WP_102167349.1">
    <property type="nucleotide sequence ID" value="NZ_CP136964.1"/>
</dbReference>
<evidence type="ECO:0000256" key="3">
    <source>
        <dbReference type="ARBA" id="ARBA00012328"/>
    </source>
</evidence>
<dbReference type="PIRSF" id="PIRSF015601">
    <property type="entry name" value="MTase_slr0722"/>
    <property type="match status" value="1"/>
</dbReference>
<keyword evidence="8 12" id="KW-0808">Transferase</keyword>
<dbReference type="Pfam" id="PF20260">
    <property type="entry name" value="PUA_4"/>
    <property type="match status" value="1"/>
</dbReference>
<accession>A0AAF0YMG7</accession>
<dbReference type="GO" id="GO:0005737">
    <property type="term" value="C:cytoplasm"/>
    <property type="evidence" value="ECO:0007669"/>
    <property type="project" value="UniProtKB-SubCell"/>
</dbReference>
<name>A0AAF0YMG7_9STAP</name>
<comment type="subcellular location">
    <subcellularLocation>
        <location evidence="1 12">Cytoplasm</location>
    </subcellularLocation>
</comment>
<gene>
    <name evidence="15" type="ORF">CJ229_001435</name>
</gene>
<keyword evidence="6 12" id="KW-0698">rRNA processing</keyword>
<evidence type="ECO:0000256" key="10">
    <source>
        <dbReference type="ARBA" id="ARBA00025699"/>
    </source>
</evidence>
<evidence type="ECO:0000259" key="14">
    <source>
        <dbReference type="Pfam" id="PF20260"/>
    </source>
</evidence>
<evidence type="ECO:0000256" key="11">
    <source>
        <dbReference type="ARBA" id="ARBA00047944"/>
    </source>
</evidence>
<dbReference type="NCBIfam" id="TIGR00046">
    <property type="entry name" value="RsmE family RNA methyltransferase"/>
    <property type="match status" value="1"/>
</dbReference>
<evidence type="ECO:0000256" key="9">
    <source>
        <dbReference type="ARBA" id="ARBA00022691"/>
    </source>
</evidence>
<comment type="similarity">
    <text evidence="2 12">Belongs to the RNA methyltransferase RsmE family.</text>
</comment>
<dbReference type="KEGG" id="nmy:CJ229_001435"/>
<protein>
    <recommendedName>
        <fullName evidence="4 12">Ribosomal RNA small subunit methyltransferase E</fullName>
        <ecNumber evidence="3 12">2.1.1.193</ecNumber>
    </recommendedName>
</protein>
<dbReference type="EMBL" id="CP136964">
    <property type="protein sequence ID" value="WOS96434.1"/>
    <property type="molecule type" value="Genomic_DNA"/>
</dbReference>
<evidence type="ECO:0000256" key="5">
    <source>
        <dbReference type="ARBA" id="ARBA00022490"/>
    </source>
</evidence>
<dbReference type="Pfam" id="PF04452">
    <property type="entry name" value="Methyltrans_RNA"/>
    <property type="match status" value="1"/>
</dbReference>
<keyword evidence="5 12" id="KW-0963">Cytoplasm</keyword>
<evidence type="ECO:0000259" key="13">
    <source>
        <dbReference type="Pfam" id="PF04452"/>
    </source>
</evidence>
<evidence type="ECO:0000256" key="4">
    <source>
        <dbReference type="ARBA" id="ARBA00013673"/>
    </source>
</evidence>
<dbReference type="InterPro" id="IPR006700">
    <property type="entry name" value="RsmE"/>
</dbReference>
<evidence type="ECO:0000256" key="7">
    <source>
        <dbReference type="ARBA" id="ARBA00022603"/>
    </source>
</evidence>
<evidence type="ECO:0000256" key="1">
    <source>
        <dbReference type="ARBA" id="ARBA00004496"/>
    </source>
</evidence>
<dbReference type="Gene3D" id="2.40.240.20">
    <property type="entry name" value="Hypothetical PUA domain-like, domain 1"/>
    <property type="match status" value="1"/>
</dbReference>
<dbReference type="SUPFAM" id="SSF88697">
    <property type="entry name" value="PUA domain-like"/>
    <property type="match status" value="1"/>
</dbReference>
<dbReference type="GO" id="GO:0070475">
    <property type="term" value="P:rRNA base methylation"/>
    <property type="evidence" value="ECO:0007669"/>
    <property type="project" value="TreeGrafter"/>
</dbReference>
<feature type="domain" description="Ribosomal RNA small subunit methyltransferase E PUA-like" evidence="14">
    <location>
        <begin position="22"/>
        <end position="55"/>
    </location>
</feature>
<dbReference type="Gene3D" id="3.40.1280.10">
    <property type="match status" value="1"/>
</dbReference>
<dbReference type="AlphaFoldDB" id="A0AAF0YMG7"/>
<feature type="domain" description="Ribosomal RNA small subunit methyltransferase E methyltransferase" evidence="13">
    <location>
        <begin position="70"/>
        <end position="232"/>
    </location>
</feature>
<evidence type="ECO:0000256" key="6">
    <source>
        <dbReference type="ARBA" id="ARBA00022552"/>
    </source>
</evidence>
<dbReference type="InterPro" id="IPR015947">
    <property type="entry name" value="PUA-like_sf"/>
</dbReference>
<dbReference type="InterPro" id="IPR029026">
    <property type="entry name" value="tRNA_m1G_MTases_N"/>
</dbReference>
<evidence type="ECO:0000313" key="15">
    <source>
        <dbReference type="EMBL" id="WOS96434.1"/>
    </source>
</evidence>
<keyword evidence="16" id="KW-1185">Reference proteome</keyword>
<comment type="catalytic activity">
    <reaction evidence="11 12">
        <text>uridine(1498) in 16S rRNA + S-adenosyl-L-methionine = N(3)-methyluridine(1498) in 16S rRNA + S-adenosyl-L-homocysteine + H(+)</text>
        <dbReference type="Rhea" id="RHEA:42920"/>
        <dbReference type="Rhea" id="RHEA-COMP:10283"/>
        <dbReference type="Rhea" id="RHEA-COMP:10284"/>
        <dbReference type="ChEBI" id="CHEBI:15378"/>
        <dbReference type="ChEBI" id="CHEBI:57856"/>
        <dbReference type="ChEBI" id="CHEBI:59789"/>
        <dbReference type="ChEBI" id="CHEBI:65315"/>
        <dbReference type="ChEBI" id="CHEBI:74502"/>
        <dbReference type="EC" id="2.1.1.193"/>
    </reaction>
</comment>
<evidence type="ECO:0000256" key="8">
    <source>
        <dbReference type="ARBA" id="ARBA00022679"/>
    </source>
</evidence>
<evidence type="ECO:0000313" key="16">
    <source>
        <dbReference type="Proteomes" id="UP000243626"/>
    </source>
</evidence>
<keyword evidence="9 12" id="KW-0949">S-adenosyl-L-methionine</keyword>
<comment type="function">
    <text evidence="10 12">Specifically methylates the N3 position of the uracil ring of uridine 1498 (m3U1498) in 16S rRNA. Acts on the fully assembled 30S ribosomal subunit.</text>
</comment>
<proteinExistence type="inferred from homology"/>
<dbReference type="PANTHER" id="PTHR30027">
    <property type="entry name" value="RIBOSOMAL RNA SMALL SUBUNIT METHYLTRANSFERASE E"/>
    <property type="match status" value="1"/>
</dbReference>
<dbReference type="GO" id="GO:0070042">
    <property type="term" value="F:rRNA (uridine-N3-)-methyltransferase activity"/>
    <property type="evidence" value="ECO:0007669"/>
    <property type="project" value="TreeGrafter"/>
</dbReference>
<evidence type="ECO:0000256" key="2">
    <source>
        <dbReference type="ARBA" id="ARBA00005528"/>
    </source>
</evidence>